<feature type="repeat" description="HEAT" evidence="1">
    <location>
        <begin position="136"/>
        <end position="174"/>
    </location>
</feature>
<proteinExistence type="predicted"/>
<evidence type="ECO:0008006" key="5">
    <source>
        <dbReference type="Google" id="ProtNLM"/>
    </source>
</evidence>
<dbReference type="SUPFAM" id="SSF48371">
    <property type="entry name" value="ARM repeat"/>
    <property type="match status" value="1"/>
</dbReference>
<dbReference type="InterPro" id="IPR011009">
    <property type="entry name" value="Kinase-like_dom_sf"/>
</dbReference>
<evidence type="ECO:0000256" key="1">
    <source>
        <dbReference type="PROSITE-ProRule" id="PRU00103"/>
    </source>
</evidence>
<dbReference type="SUPFAM" id="SSF56112">
    <property type="entry name" value="Protein kinase-like (PK-like)"/>
    <property type="match status" value="2"/>
</dbReference>
<dbReference type="InterPro" id="IPR051177">
    <property type="entry name" value="CIK-Related_Protein"/>
</dbReference>
<evidence type="ECO:0000256" key="2">
    <source>
        <dbReference type="SAM" id="SignalP"/>
    </source>
</evidence>
<dbReference type="InterPro" id="IPR016024">
    <property type="entry name" value="ARM-type_fold"/>
</dbReference>
<evidence type="ECO:0000313" key="4">
    <source>
        <dbReference type="Proteomes" id="UP000266723"/>
    </source>
</evidence>
<evidence type="ECO:0000313" key="3">
    <source>
        <dbReference type="EMBL" id="KAF3610366.1"/>
    </source>
</evidence>
<accession>A0ABQ7F575</accession>
<keyword evidence="2" id="KW-0732">Signal</keyword>
<dbReference type="Gene3D" id="1.10.510.10">
    <property type="entry name" value="Transferase(Phosphotransferase) domain 1"/>
    <property type="match status" value="2"/>
</dbReference>
<dbReference type="PANTHER" id="PTHR12984">
    <property type="entry name" value="SCY1-RELATED S/T PROTEIN KINASE-LIKE"/>
    <property type="match status" value="1"/>
</dbReference>
<protein>
    <recommendedName>
        <fullName evidence="5">Protein kinase domain-containing protein</fullName>
    </recommendedName>
</protein>
<dbReference type="EMBL" id="QGKV02000297">
    <property type="protein sequence ID" value="KAF3610366.1"/>
    <property type="molecule type" value="Genomic_DNA"/>
</dbReference>
<reference evidence="3 4" key="1">
    <citation type="journal article" date="2020" name="BMC Genomics">
        <title>Intraspecific diversification of the crop wild relative Brassica cretica Lam. using demographic model selection.</title>
        <authorList>
            <person name="Kioukis A."/>
            <person name="Michalopoulou V.A."/>
            <person name="Briers L."/>
            <person name="Pirintsos S."/>
            <person name="Studholme D.J."/>
            <person name="Pavlidis P."/>
            <person name="Sarris P.F."/>
        </authorList>
    </citation>
    <scope>NUCLEOTIDE SEQUENCE [LARGE SCALE GENOMIC DNA]</scope>
    <source>
        <strain evidence="4">cv. PFS-1207/04</strain>
    </source>
</reference>
<keyword evidence="4" id="KW-1185">Reference proteome</keyword>
<dbReference type="PANTHER" id="PTHR12984:SF20">
    <property type="entry name" value="SCY1-LIKE PROTEIN 2 B"/>
    <property type="match status" value="1"/>
</dbReference>
<comment type="caution">
    <text evidence="3">The sequence shown here is derived from an EMBL/GenBank/DDBJ whole genome shotgun (WGS) entry which is preliminary data.</text>
</comment>
<dbReference type="Proteomes" id="UP000266723">
    <property type="component" value="Unassembled WGS sequence"/>
</dbReference>
<gene>
    <name evidence="3" type="ORF">DY000_02050986</name>
</gene>
<organism evidence="3 4">
    <name type="scientific">Brassica cretica</name>
    <name type="common">Mustard</name>
    <dbReference type="NCBI Taxonomy" id="69181"/>
    <lineage>
        <taxon>Eukaryota</taxon>
        <taxon>Viridiplantae</taxon>
        <taxon>Streptophyta</taxon>
        <taxon>Embryophyta</taxon>
        <taxon>Tracheophyta</taxon>
        <taxon>Spermatophyta</taxon>
        <taxon>Magnoliopsida</taxon>
        <taxon>eudicotyledons</taxon>
        <taxon>Gunneridae</taxon>
        <taxon>Pentapetalae</taxon>
        <taxon>rosids</taxon>
        <taxon>malvids</taxon>
        <taxon>Brassicales</taxon>
        <taxon>Brassicaceae</taxon>
        <taxon>Brassiceae</taxon>
        <taxon>Brassica</taxon>
    </lineage>
</organism>
<feature type="chain" id="PRO_5046929746" description="Protein kinase domain-containing protein" evidence="2">
    <location>
        <begin position="19"/>
        <end position="389"/>
    </location>
</feature>
<sequence length="389" mass="43514">MILLLFCSALVFNSSLQASQNFALSDHYSEYDVEDSILPVQPSLSYTAPEFVRSKSPSAGASSDIFSFGCLAYHLVARKPLLDCNNNVKMDRNDFDLTTLPALVPLLSTESFHIDVRLASLCFQIPTDSEHLVSHVLPLLLRAYNDNDVRIQEEVLKRSTSVAKQLDGQNTVEEKILKLQKKKELVFEGTVGGSQEAIGKLTAEDMSCTRLCCCNESVTDFEYDVEDSIPLVQPSLCYTAPEFVRSKSPSAGASSDIFSFGCIAYHLVARKPLLDCNNNVKMDRNDFELTTLPALVPLLSTESFESFHIDVRLASLCFRIPTDSEHLVSHVLPLLLRAYNDNDVRIQEEVLKRSTSVAKQLDGQDRWWFSGGYRKVDSGRYVLYSLVLL</sequence>
<feature type="signal peptide" evidence="2">
    <location>
        <begin position="1"/>
        <end position="18"/>
    </location>
</feature>
<name>A0ABQ7F575_BRACR</name>
<dbReference type="InterPro" id="IPR021133">
    <property type="entry name" value="HEAT_type_2"/>
</dbReference>
<dbReference type="PROSITE" id="PS50077">
    <property type="entry name" value="HEAT_REPEAT"/>
    <property type="match status" value="1"/>
</dbReference>